<accession>A0A6J2TCZ9</accession>
<protein>
    <submittedName>
        <fullName evidence="3">Uncharacterized protein LOC115623184</fullName>
    </submittedName>
</protein>
<gene>
    <name evidence="3" type="primary">LOC115623184</name>
</gene>
<feature type="compositionally biased region" description="Polar residues" evidence="1">
    <location>
        <begin position="256"/>
        <end position="267"/>
    </location>
</feature>
<feature type="compositionally biased region" description="Low complexity" evidence="1">
    <location>
        <begin position="218"/>
        <end position="234"/>
    </location>
</feature>
<sequence length="757" mass="83047">MQELTRELSAAYNVCEHHNDNKNHKNNQLEMSPNTAISKNTNLEQQSGLAAAFLLPASCIKRENPHTPELLPVWQSSASPDPTHLRLDFNANSKLLLQGSDDPLISHGDAHDEDHPFKTLLARKSQEQRVANNGACSSLTKQQLKVKASLMSARKTGHRQATHAVRPAQPSEMAAPAEKLPPKTKKRQSSAGALKLRFHHQALPAEYLSHYEAAQARQLPAKAPQPNAKPAPAKQSHENVRSWLRKIAEIQRSAERQQQAQDSTLTPGNAAPTPQIELQTASPAAAPLVSKRNPLKYADLPYMGEITLDNYKPRRGRKPKKADICHLIYKNYGTIVPPTITVGTSVASTSNSSGLSAQKLPVLAVEEEPLNLCLRDQSSDRYSISSGSDSEKPSTTDCGSCITPLTLQLTATTPDTPLDPEPPSSAKLLLQPVGVYYQQLMESCAFGLPVPVETIEKDNQLALKIPIPSGFFANVKPLVETPPPKRKRSAIFIPPMPAEHSSSPSNEVSICKFKFTGGAKPTLLEKKMLSVDAEGNYRYYNGTGDKTMRGYEFISRDQQQQQQQQQQQFQDKLYIDIPPPSTDLSLELLHIPPESPTTSLLISNNLISPQSPASSSQSPMPAQTQSEPLPLVSSSSSSGNNNNNKNHNSHNNHSSSCGKRRCSRRSKQREKLEKTFKEKGFLIQTQQLQSAEGATYCKFRQLKKFTRYLFRNWKDHIPPSDLAKHQSSAAGGAIENLLAGQKSAESVSSAAATDPAT</sequence>
<proteinExistence type="predicted"/>
<dbReference type="AlphaFoldDB" id="A0A6J2TCZ9"/>
<evidence type="ECO:0000256" key="1">
    <source>
        <dbReference type="SAM" id="MobiDB-lite"/>
    </source>
</evidence>
<reference evidence="3" key="1">
    <citation type="submission" date="2025-08" db="UniProtKB">
        <authorList>
            <consortium name="RefSeq"/>
        </authorList>
    </citation>
    <scope>IDENTIFICATION</scope>
    <source>
        <strain evidence="3">11010-0011.00</strain>
        <tissue evidence="3">Whole body</tissue>
    </source>
</reference>
<dbReference type="Proteomes" id="UP000504634">
    <property type="component" value="Unplaced"/>
</dbReference>
<keyword evidence="2" id="KW-1185">Reference proteome</keyword>
<feature type="region of interest" description="Disordered" evidence="1">
    <location>
        <begin position="253"/>
        <end position="274"/>
    </location>
</feature>
<feature type="region of interest" description="Disordered" evidence="1">
    <location>
        <begin position="605"/>
        <end position="671"/>
    </location>
</feature>
<feature type="region of interest" description="Disordered" evidence="1">
    <location>
        <begin position="157"/>
        <end position="191"/>
    </location>
</feature>
<feature type="compositionally biased region" description="Low complexity" evidence="1">
    <location>
        <begin position="633"/>
        <end position="657"/>
    </location>
</feature>
<organism evidence="2 3">
    <name type="scientific">Drosophila lebanonensis</name>
    <name type="common">Fruit fly</name>
    <name type="synonym">Scaptodrosophila lebanonensis</name>
    <dbReference type="NCBI Taxonomy" id="7225"/>
    <lineage>
        <taxon>Eukaryota</taxon>
        <taxon>Metazoa</taxon>
        <taxon>Ecdysozoa</taxon>
        <taxon>Arthropoda</taxon>
        <taxon>Hexapoda</taxon>
        <taxon>Insecta</taxon>
        <taxon>Pterygota</taxon>
        <taxon>Neoptera</taxon>
        <taxon>Endopterygota</taxon>
        <taxon>Diptera</taxon>
        <taxon>Brachycera</taxon>
        <taxon>Muscomorpha</taxon>
        <taxon>Ephydroidea</taxon>
        <taxon>Drosophilidae</taxon>
        <taxon>Scaptodrosophila</taxon>
    </lineage>
</organism>
<evidence type="ECO:0000313" key="2">
    <source>
        <dbReference type="Proteomes" id="UP000504634"/>
    </source>
</evidence>
<feature type="region of interest" description="Disordered" evidence="1">
    <location>
        <begin position="217"/>
        <end position="239"/>
    </location>
</feature>
<name>A0A6J2TCZ9_DROLE</name>
<dbReference type="RefSeq" id="XP_030373265.1">
    <property type="nucleotide sequence ID" value="XM_030517405.1"/>
</dbReference>
<dbReference type="GeneID" id="115623184"/>
<evidence type="ECO:0000313" key="3">
    <source>
        <dbReference type="RefSeq" id="XP_030373265.1"/>
    </source>
</evidence>
<feature type="compositionally biased region" description="Low complexity" evidence="1">
    <location>
        <begin position="608"/>
        <end position="626"/>
    </location>
</feature>
<dbReference type="OrthoDB" id="6348149at2759"/>
<feature type="compositionally biased region" description="Basic residues" evidence="1">
    <location>
        <begin position="658"/>
        <end position="668"/>
    </location>
</feature>